<comment type="caution">
    <text evidence="1">The sequence shown here is derived from an EMBL/GenBank/DDBJ whole genome shotgun (WGS) entry which is preliminary data.</text>
</comment>
<organism evidence="1 2">
    <name type="scientific">SAR324 cluster bacterium</name>
    <dbReference type="NCBI Taxonomy" id="2024889"/>
    <lineage>
        <taxon>Bacteria</taxon>
        <taxon>Deltaproteobacteria</taxon>
        <taxon>SAR324 cluster</taxon>
    </lineage>
</organism>
<dbReference type="AlphaFoldDB" id="A0A2A4T961"/>
<evidence type="ECO:0000313" key="1">
    <source>
        <dbReference type="EMBL" id="PCI30170.1"/>
    </source>
</evidence>
<protein>
    <submittedName>
        <fullName evidence="1">Uncharacterized protein</fullName>
    </submittedName>
</protein>
<accession>A0A2A4T961</accession>
<dbReference type="EMBL" id="NVSR01000007">
    <property type="protein sequence ID" value="PCI30170.1"/>
    <property type="molecule type" value="Genomic_DNA"/>
</dbReference>
<gene>
    <name evidence="1" type="ORF">COB67_02475</name>
</gene>
<proteinExistence type="predicted"/>
<sequence length="85" mass="9564">MLAYEAKKVHPNMDVLFLDFNGLELLLGGHNQSLVDIVKDYKFEKETGSTNFELFMSQKGFAGLKKGLKDVVFKSLGEEHGFPLL</sequence>
<dbReference type="Proteomes" id="UP000218113">
    <property type="component" value="Unassembled WGS sequence"/>
</dbReference>
<reference evidence="2" key="1">
    <citation type="submission" date="2017-08" db="EMBL/GenBank/DDBJ databases">
        <title>A dynamic microbial community with high functional redundancy inhabits the cold, oxic subseafloor aquifer.</title>
        <authorList>
            <person name="Tully B.J."/>
            <person name="Wheat C.G."/>
            <person name="Glazer B.T."/>
            <person name="Huber J.A."/>
        </authorList>
    </citation>
    <scope>NUCLEOTIDE SEQUENCE [LARGE SCALE GENOMIC DNA]</scope>
</reference>
<evidence type="ECO:0000313" key="2">
    <source>
        <dbReference type="Proteomes" id="UP000218113"/>
    </source>
</evidence>
<name>A0A2A4T961_9DELT</name>